<evidence type="ECO:0000256" key="2">
    <source>
        <dbReference type="SAM" id="Phobius"/>
    </source>
</evidence>
<proteinExistence type="inferred from homology"/>
<keyword evidence="2" id="KW-0812">Transmembrane</keyword>
<name>A0ABT9XFS6_9BACL</name>
<keyword evidence="5" id="KW-1185">Reference proteome</keyword>
<sequence>MTHQRPRANQRRPRKVGRWIGLAIVLIIVILGFVLGPKTLLDLVLHPKRGAEEVTSQVGGGIIGNKPVNILLIANNARDASNPLSLGTGGGQADILIVAHVDPATHVVSLISIPRDTLIAMPDYDVPIPKIKTTFTVGLNESPQMGPKLAMQYVSKMIGMPIDDYIVTDFQGFANAIDAVGGITVDVKERIYDPGHSGANLNPGVQTLNGQQALAYIRVRQNDAGNDYRTNDFQRQQAEMQVLDILKQKLLASSTNPSKVSHLIQVWKKDVVTNMTNQQLLGVAMATSGSTMKTVYLGSVKDSMDLASAPAPGINKENYLTGAYYDVLDANEITKVLKPLGSTGADLGLAPIPAPSQIPVTVYGSQVVADELQKAGYPVTYAGSSASGAQIQIYYPPGDMPWGWAIARTLGTANEWVAPAQSQMNGAVVYAP</sequence>
<evidence type="ECO:0000259" key="3">
    <source>
        <dbReference type="Pfam" id="PF03816"/>
    </source>
</evidence>
<dbReference type="InterPro" id="IPR004474">
    <property type="entry name" value="LytR_CpsA_psr"/>
</dbReference>
<evidence type="ECO:0000313" key="5">
    <source>
        <dbReference type="Proteomes" id="UP001232973"/>
    </source>
</evidence>
<dbReference type="PANTHER" id="PTHR33392:SF6">
    <property type="entry name" value="POLYISOPRENYL-TEICHOIC ACID--PEPTIDOGLYCAN TEICHOIC ACID TRANSFERASE TAGU"/>
    <property type="match status" value="1"/>
</dbReference>
<feature type="transmembrane region" description="Helical" evidence="2">
    <location>
        <begin position="16"/>
        <end position="36"/>
    </location>
</feature>
<comment type="similarity">
    <text evidence="1">Belongs to the LytR/CpsA/Psr (LCP) family.</text>
</comment>
<dbReference type="Proteomes" id="UP001232973">
    <property type="component" value="Unassembled WGS sequence"/>
</dbReference>
<dbReference type="EMBL" id="JAUSTP010000003">
    <property type="protein sequence ID" value="MDQ0188975.1"/>
    <property type="molecule type" value="Genomic_DNA"/>
</dbReference>
<evidence type="ECO:0000256" key="1">
    <source>
        <dbReference type="ARBA" id="ARBA00006068"/>
    </source>
</evidence>
<evidence type="ECO:0000313" key="4">
    <source>
        <dbReference type="EMBL" id="MDQ0188975.1"/>
    </source>
</evidence>
<organism evidence="4 5">
    <name type="scientific">Alicyclobacillus cycloheptanicus</name>
    <dbReference type="NCBI Taxonomy" id="1457"/>
    <lineage>
        <taxon>Bacteria</taxon>
        <taxon>Bacillati</taxon>
        <taxon>Bacillota</taxon>
        <taxon>Bacilli</taxon>
        <taxon>Bacillales</taxon>
        <taxon>Alicyclobacillaceae</taxon>
        <taxon>Alicyclobacillus</taxon>
    </lineage>
</organism>
<protein>
    <submittedName>
        <fullName evidence="4">LCP family protein required for cell wall assembly</fullName>
    </submittedName>
</protein>
<reference evidence="4 5" key="1">
    <citation type="submission" date="2023-07" db="EMBL/GenBank/DDBJ databases">
        <title>Genomic Encyclopedia of Type Strains, Phase IV (KMG-IV): sequencing the most valuable type-strain genomes for metagenomic binning, comparative biology and taxonomic classification.</title>
        <authorList>
            <person name="Goeker M."/>
        </authorList>
    </citation>
    <scope>NUCLEOTIDE SEQUENCE [LARGE SCALE GENOMIC DNA]</scope>
    <source>
        <strain evidence="4 5">DSM 4006</strain>
    </source>
</reference>
<accession>A0ABT9XFS6</accession>
<keyword evidence="2" id="KW-1133">Transmembrane helix</keyword>
<comment type="caution">
    <text evidence="4">The sequence shown here is derived from an EMBL/GenBank/DDBJ whole genome shotgun (WGS) entry which is preliminary data.</text>
</comment>
<feature type="domain" description="Cell envelope-related transcriptional attenuator" evidence="3">
    <location>
        <begin position="93"/>
        <end position="250"/>
    </location>
</feature>
<keyword evidence="2" id="KW-0472">Membrane</keyword>
<dbReference type="Pfam" id="PF03816">
    <property type="entry name" value="LytR_cpsA_psr"/>
    <property type="match status" value="1"/>
</dbReference>
<dbReference type="NCBIfam" id="TIGR00350">
    <property type="entry name" value="lytR_cpsA_psr"/>
    <property type="match status" value="1"/>
</dbReference>
<dbReference type="InterPro" id="IPR050922">
    <property type="entry name" value="LytR/CpsA/Psr_CW_biosynth"/>
</dbReference>
<dbReference type="Gene3D" id="3.40.630.190">
    <property type="entry name" value="LCP protein"/>
    <property type="match status" value="1"/>
</dbReference>
<dbReference type="RefSeq" id="WP_274456435.1">
    <property type="nucleotide sequence ID" value="NZ_CP067097.1"/>
</dbReference>
<gene>
    <name evidence="4" type="ORF">J2S03_000789</name>
</gene>
<dbReference type="PANTHER" id="PTHR33392">
    <property type="entry name" value="POLYISOPRENYL-TEICHOIC ACID--PEPTIDOGLYCAN TEICHOIC ACID TRANSFERASE TAGU"/>
    <property type="match status" value="1"/>
</dbReference>